<dbReference type="GO" id="GO:0005737">
    <property type="term" value="C:cytoplasm"/>
    <property type="evidence" value="ECO:0007669"/>
    <property type="project" value="TreeGrafter"/>
</dbReference>
<comment type="similarity">
    <text evidence="4 12">Belongs to the TrpB family.</text>
</comment>
<dbReference type="Gene3D" id="3.50.40.10">
    <property type="entry name" value="Phenylalanyl-trna Synthetase, Chain B, domain 3"/>
    <property type="match status" value="1"/>
</dbReference>
<name>A0A2T0HTZ0_PSEFL</name>
<sequence length="628" mass="67443">MTEIFEVAVTAAVRDAFPGAGVLAVWHKGGAPASAQVLDWSLSRAIWSEVDKDQLLLHPAVAPFCEYYRQVAINPRKSPPSVANFIYRAFCRPDARLPRINAIVDTVNWVAVSTMTSLGAFDARSIVGELCLDVSVEGDWFEPVGSESREAIPGGRLVLRDREKILSLFSIRDTVHTAIRGASCDLLLLGCLMPGVNPLQVRSALSLLDQKLRGDTAPPSAEVPAKGPWYDSFGGSFIAETLSPPVAELNESYERIIASESFQQRYQALLKHYVGRQTPLTLAENFSRHLGVKAYLKREDLAHTGAHKINNALGQALLAQAMGKRRVVAETGAGQHGVATAAACALLGIECVIYMGLRDMQRQALNVQRMRLMGATVVPAEGGSQTLKDAINDALRDWVAHADTTYYLLGSALGPHPYPAIVRYFQSVIGKEARQQFAALEDGALPDAVVACVGGGSNAIGLFSAFIDEPQVKLCGVEAAGQGEASGLHSIRFGDSGQSRLGVLQGCQSYVLQDEHGQIMETHSIAPGLDYAMVGPEHAQLRDNGRAQYLQATDEEAIDALKLLSRCEGIIPALESAHAVAGAIKLAKRLPAGARIIINISGRGDKDMETISRLVADTVQEGEANESH</sequence>
<comment type="catalytic activity">
    <reaction evidence="11 12">
        <text>(1S,2R)-1-C-(indol-3-yl)glycerol 3-phosphate + L-serine = D-glyceraldehyde 3-phosphate + L-tryptophan + H2O</text>
        <dbReference type="Rhea" id="RHEA:10532"/>
        <dbReference type="ChEBI" id="CHEBI:15377"/>
        <dbReference type="ChEBI" id="CHEBI:33384"/>
        <dbReference type="ChEBI" id="CHEBI:57912"/>
        <dbReference type="ChEBI" id="CHEBI:58866"/>
        <dbReference type="ChEBI" id="CHEBI:59776"/>
        <dbReference type="EC" id="4.2.1.20"/>
    </reaction>
</comment>
<keyword evidence="10 12" id="KW-0456">Lyase</keyword>
<dbReference type="PROSITE" id="PS00168">
    <property type="entry name" value="TRP_SYNTHASE_BETA"/>
    <property type="match status" value="1"/>
</dbReference>
<evidence type="ECO:0000256" key="3">
    <source>
        <dbReference type="ARBA" id="ARBA00004733"/>
    </source>
</evidence>
<comment type="caution">
    <text evidence="14">The sequence shown here is derived from an EMBL/GenBank/DDBJ whole genome shotgun (WGS) entry which is preliminary data.</text>
</comment>
<evidence type="ECO:0000256" key="12">
    <source>
        <dbReference type="HAMAP-Rule" id="MF_00133"/>
    </source>
</evidence>
<evidence type="ECO:0000256" key="1">
    <source>
        <dbReference type="ARBA" id="ARBA00001933"/>
    </source>
</evidence>
<evidence type="ECO:0000256" key="5">
    <source>
        <dbReference type="ARBA" id="ARBA00011270"/>
    </source>
</evidence>
<reference evidence="14 15" key="1">
    <citation type="submission" date="2018-03" db="EMBL/GenBank/DDBJ databases">
        <title>Blue discolouration in mozzarella cheese caused by Pseudomonas fluorescens.</title>
        <authorList>
            <person name="Chiesa F."/>
            <person name="Dalmasso A."/>
            <person name="Lomonaco S."/>
        </authorList>
    </citation>
    <scope>NUCLEOTIDE SEQUENCE [LARGE SCALE GENOMIC DNA]</scope>
    <source>
        <strain evidence="14 15">11293</strain>
    </source>
</reference>
<organism evidence="14 15">
    <name type="scientific">Pseudomonas fluorescens</name>
    <dbReference type="NCBI Taxonomy" id="294"/>
    <lineage>
        <taxon>Bacteria</taxon>
        <taxon>Pseudomonadati</taxon>
        <taxon>Pseudomonadota</taxon>
        <taxon>Gammaproteobacteria</taxon>
        <taxon>Pseudomonadales</taxon>
        <taxon>Pseudomonadaceae</taxon>
        <taxon>Pseudomonas</taxon>
    </lineage>
</organism>
<dbReference type="UniPathway" id="UPA00035">
    <property type="reaction ID" value="UER00044"/>
</dbReference>
<dbReference type="InterPro" id="IPR005146">
    <property type="entry name" value="B3/B4_tRNA-bd"/>
</dbReference>
<feature type="domain" description="B3/B4 tRNA-binding" evidence="13">
    <location>
        <begin position="61"/>
        <end position="214"/>
    </location>
</feature>
<dbReference type="InterPro" id="IPR001926">
    <property type="entry name" value="TrpB-like_PALP"/>
</dbReference>
<evidence type="ECO:0000256" key="2">
    <source>
        <dbReference type="ARBA" id="ARBA00002786"/>
    </source>
</evidence>
<dbReference type="EC" id="4.2.1.20" evidence="12"/>
<dbReference type="EMBL" id="PVUH01000020">
    <property type="protein sequence ID" value="PRW86572.1"/>
    <property type="molecule type" value="Genomic_DNA"/>
</dbReference>
<dbReference type="AlphaFoldDB" id="A0A2T0HTZ0"/>
<dbReference type="Pfam" id="PF03483">
    <property type="entry name" value="B3_4"/>
    <property type="match status" value="1"/>
</dbReference>
<keyword evidence="6 12" id="KW-0028">Amino-acid biosynthesis</keyword>
<keyword evidence="8 12" id="KW-0663">Pyridoxal phosphate</keyword>
<comment type="subunit">
    <text evidence="5 12">Tetramer of two alpha and two beta chains.</text>
</comment>
<dbReference type="GO" id="GO:0004826">
    <property type="term" value="F:phenylalanine-tRNA ligase activity"/>
    <property type="evidence" value="ECO:0007669"/>
    <property type="project" value="InterPro"/>
</dbReference>
<dbReference type="InterPro" id="IPR006653">
    <property type="entry name" value="Trp_synth_b_CS"/>
</dbReference>
<evidence type="ECO:0000256" key="7">
    <source>
        <dbReference type="ARBA" id="ARBA00022822"/>
    </source>
</evidence>
<dbReference type="HAMAP" id="MF_00133">
    <property type="entry name" value="Trp_synth_beta"/>
    <property type="match status" value="1"/>
</dbReference>
<dbReference type="FunFam" id="3.40.50.1100:FF:000004">
    <property type="entry name" value="Tryptophan synthase beta chain"/>
    <property type="match status" value="1"/>
</dbReference>
<comment type="pathway">
    <text evidence="3 12">Amino-acid biosynthesis; L-tryptophan biosynthesis; L-tryptophan from chorismate: step 5/5.</text>
</comment>
<dbReference type="InterPro" id="IPR036052">
    <property type="entry name" value="TrpB-like_PALP_sf"/>
</dbReference>
<evidence type="ECO:0000256" key="11">
    <source>
        <dbReference type="ARBA" id="ARBA00049047"/>
    </source>
</evidence>
<dbReference type="GO" id="GO:0003723">
    <property type="term" value="F:RNA binding"/>
    <property type="evidence" value="ECO:0007669"/>
    <property type="project" value="InterPro"/>
</dbReference>
<dbReference type="PANTHER" id="PTHR48077:SF3">
    <property type="entry name" value="TRYPTOPHAN SYNTHASE"/>
    <property type="match status" value="1"/>
</dbReference>
<keyword evidence="9 12" id="KW-0057">Aromatic amino acid biosynthesis</keyword>
<dbReference type="GO" id="GO:0004834">
    <property type="term" value="F:tryptophan synthase activity"/>
    <property type="evidence" value="ECO:0007669"/>
    <property type="project" value="UniProtKB-UniRule"/>
</dbReference>
<feature type="modified residue" description="N6-(pyridoxal phosphate)lysine" evidence="12">
    <location>
        <position position="308"/>
    </location>
</feature>
<evidence type="ECO:0000256" key="4">
    <source>
        <dbReference type="ARBA" id="ARBA00009982"/>
    </source>
</evidence>
<gene>
    <name evidence="12 14" type="primary">trpB</name>
    <name evidence="14" type="ORF">C7A10_24620</name>
</gene>
<evidence type="ECO:0000256" key="8">
    <source>
        <dbReference type="ARBA" id="ARBA00022898"/>
    </source>
</evidence>
<dbReference type="NCBIfam" id="TIGR00263">
    <property type="entry name" value="trpB"/>
    <property type="match status" value="1"/>
</dbReference>
<protein>
    <recommendedName>
        <fullName evidence="12">Tryptophan synthase beta chain</fullName>
        <ecNumber evidence="12">4.2.1.20</ecNumber>
    </recommendedName>
</protein>
<dbReference type="Gene3D" id="3.40.50.1100">
    <property type="match status" value="2"/>
</dbReference>
<evidence type="ECO:0000313" key="14">
    <source>
        <dbReference type="EMBL" id="PRW86572.1"/>
    </source>
</evidence>
<dbReference type="InterPro" id="IPR020825">
    <property type="entry name" value="Phe-tRNA_synthase-like_B3/B4"/>
</dbReference>
<dbReference type="SUPFAM" id="SSF56037">
    <property type="entry name" value="PheT/TilS domain"/>
    <property type="match status" value="1"/>
</dbReference>
<keyword evidence="7 12" id="KW-0822">Tryptophan biosynthesis</keyword>
<dbReference type="SMART" id="SM00873">
    <property type="entry name" value="B3_4"/>
    <property type="match status" value="1"/>
</dbReference>
<proteinExistence type="inferred from homology"/>
<comment type="cofactor">
    <cofactor evidence="1 12">
        <name>pyridoxal 5'-phosphate</name>
        <dbReference type="ChEBI" id="CHEBI:597326"/>
    </cofactor>
</comment>
<dbReference type="CDD" id="cd06446">
    <property type="entry name" value="Trp-synth_B"/>
    <property type="match status" value="1"/>
</dbReference>
<evidence type="ECO:0000256" key="6">
    <source>
        <dbReference type="ARBA" id="ARBA00022605"/>
    </source>
</evidence>
<evidence type="ECO:0000259" key="13">
    <source>
        <dbReference type="SMART" id="SM00873"/>
    </source>
</evidence>
<dbReference type="Pfam" id="PF00291">
    <property type="entry name" value="PALP"/>
    <property type="match status" value="1"/>
</dbReference>
<dbReference type="Proteomes" id="UP000239731">
    <property type="component" value="Unassembled WGS sequence"/>
</dbReference>
<evidence type="ECO:0000256" key="9">
    <source>
        <dbReference type="ARBA" id="ARBA00023141"/>
    </source>
</evidence>
<dbReference type="SUPFAM" id="SSF53686">
    <property type="entry name" value="Tryptophan synthase beta subunit-like PLP-dependent enzymes"/>
    <property type="match status" value="1"/>
</dbReference>
<accession>A0A2T0HTZ0</accession>
<comment type="function">
    <text evidence="2 12">The beta subunit is responsible for the synthesis of L-tryptophan from indole and L-serine.</text>
</comment>
<dbReference type="InterPro" id="IPR006654">
    <property type="entry name" value="Trp_synth_beta"/>
</dbReference>
<evidence type="ECO:0000256" key="10">
    <source>
        <dbReference type="ARBA" id="ARBA00023239"/>
    </source>
</evidence>
<dbReference type="PANTHER" id="PTHR48077">
    <property type="entry name" value="TRYPTOPHAN SYNTHASE-RELATED"/>
    <property type="match status" value="1"/>
</dbReference>
<evidence type="ECO:0000313" key="15">
    <source>
        <dbReference type="Proteomes" id="UP000239731"/>
    </source>
</evidence>
<dbReference type="InterPro" id="IPR023026">
    <property type="entry name" value="Trp_synth_beta/beta-like"/>
</dbReference>